<evidence type="ECO:0000313" key="2">
    <source>
        <dbReference type="EMBL" id="KAH3803282.1"/>
    </source>
</evidence>
<dbReference type="EMBL" id="JAIWYP010000007">
    <property type="protein sequence ID" value="KAH3803282.1"/>
    <property type="molecule type" value="Genomic_DNA"/>
</dbReference>
<dbReference type="AlphaFoldDB" id="A0A9D4FWM4"/>
<evidence type="ECO:0000313" key="3">
    <source>
        <dbReference type="Proteomes" id="UP000828390"/>
    </source>
</evidence>
<keyword evidence="3" id="KW-1185">Reference proteome</keyword>
<keyword evidence="1" id="KW-0732">Signal</keyword>
<comment type="caution">
    <text evidence="2">The sequence shown here is derived from an EMBL/GenBank/DDBJ whole genome shotgun (WGS) entry which is preliminary data.</text>
</comment>
<name>A0A9D4FWM4_DREPO</name>
<dbReference type="Proteomes" id="UP000828390">
    <property type="component" value="Unassembled WGS sequence"/>
</dbReference>
<gene>
    <name evidence="2" type="ORF">DPMN_156985</name>
</gene>
<sequence>MFSAVGFAATATDWTIVAAAATVVDGAVVDADVVDWIALVVADVVDWRVVSATDTFDREL</sequence>
<reference evidence="2" key="2">
    <citation type="submission" date="2020-11" db="EMBL/GenBank/DDBJ databases">
        <authorList>
            <person name="McCartney M.A."/>
            <person name="Auch B."/>
            <person name="Kono T."/>
            <person name="Mallez S."/>
            <person name="Becker A."/>
            <person name="Gohl D.M."/>
            <person name="Silverstein K.A.T."/>
            <person name="Koren S."/>
            <person name="Bechman K.B."/>
            <person name="Herman A."/>
            <person name="Abrahante J.E."/>
            <person name="Garbe J."/>
        </authorList>
    </citation>
    <scope>NUCLEOTIDE SEQUENCE</scope>
    <source>
        <strain evidence="2">Duluth1</strain>
        <tissue evidence="2">Whole animal</tissue>
    </source>
</reference>
<accession>A0A9D4FWM4</accession>
<organism evidence="2 3">
    <name type="scientific">Dreissena polymorpha</name>
    <name type="common">Zebra mussel</name>
    <name type="synonym">Mytilus polymorpha</name>
    <dbReference type="NCBI Taxonomy" id="45954"/>
    <lineage>
        <taxon>Eukaryota</taxon>
        <taxon>Metazoa</taxon>
        <taxon>Spiralia</taxon>
        <taxon>Lophotrochozoa</taxon>
        <taxon>Mollusca</taxon>
        <taxon>Bivalvia</taxon>
        <taxon>Autobranchia</taxon>
        <taxon>Heteroconchia</taxon>
        <taxon>Euheterodonta</taxon>
        <taxon>Imparidentia</taxon>
        <taxon>Neoheterodontei</taxon>
        <taxon>Myida</taxon>
        <taxon>Dreissenoidea</taxon>
        <taxon>Dreissenidae</taxon>
        <taxon>Dreissena</taxon>
    </lineage>
</organism>
<feature type="chain" id="PRO_5038364588" evidence="1">
    <location>
        <begin position="27"/>
        <end position="60"/>
    </location>
</feature>
<protein>
    <submittedName>
        <fullName evidence="2">Uncharacterized protein</fullName>
    </submittedName>
</protein>
<reference evidence="2" key="1">
    <citation type="journal article" date="2019" name="bioRxiv">
        <title>The Genome of the Zebra Mussel, Dreissena polymorpha: A Resource for Invasive Species Research.</title>
        <authorList>
            <person name="McCartney M.A."/>
            <person name="Auch B."/>
            <person name="Kono T."/>
            <person name="Mallez S."/>
            <person name="Zhang Y."/>
            <person name="Obille A."/>
            <person name="Becker A."/>
            <person name="Abrahante J.E."/>
            <person name="Garbe J."/>
            <person name="Badalamenti J.P."/>
            <person name="Herman A."/>
            <person name="Mangelson H."/>
            <person name="Liachko I."/>
            <person name="Sullivan S."/>
            <person name="Sone E.D."/>
            <person name="Koren S."/>
            <person name="Silverstein K.A.T."/>
            <person name="Beckman K.B."/>
            <person name="Gohl D.M."/>
        </authorList>
    </citation>
    <scope>NUCLEOTIDE SEQUENCE</scope>
    <source>
        <strain evidence="2">Duluth1</strain>
        <tissue evidence="2">Whole animal</tissue>
    </source>
</reference>
<feature type="signal peptide" evidence="1">
    <location>
        <begin position="1"/>
        <end position="26"/>
    </location>
</feature>
<proteinExistence type="predicted"/>
<evidence type="ECO:0000256" key="1">
    <source>
        <dbReference type="SAM" id="SignalP"/>
    </source>
</evidence>